<feature type="domain" description="FAD dependent oxidoreductase" evidence="8">
    <location>
        <begin position="17"/>
        <end position="170"/>
    </location>
</feature>
<dbReference type="InterPro" id="IPR000172">
    <property type="entry name" value="GMC_OxRdtase_N"/>
</dbReference>
<evidence type="ECO:0000256" key="6">
    <source>
        <dbReference type="SAM" id="MobiDB-lite"/>
    </source>
</evidence>
<keyword evidence="5" id="KW-0560">Oxidoreductase</keyword>
<dbReference type="GO" id="GO:0016614">
    <property type="term" value="F:oxidoreductase activity, acting on CH-OH group of donors"/>
    <property type="evidence" value="ECO:0007669"/>
    <property type="project" value="InterPro"/>
</dbReference>
<evidence type="ECO:0000259" key="7">
    <source>
        <dbReference type="Pfam" id="PF00732"/>
    </source>
</evidence>
<keyword evidence="11" id="KW-1185">Reference proteome</keyword>
<comment type="cofactor">
    <cofactor evidence="1">
        <name>FAD</name>
        <dbReference type="ChEBI" id="CHEBI:57692"/>
    </cofactor>
</comment>
<dbReference type="InterPro" id="IPR007867">
    <property type="entry name" value="GMC_OxRtase_C"/>
</dbReference>
<feature type="region of interest" description="Disordered" evidence="6">
    <location>
        <begin position="637"/>
        <end position="658"/>
    </location>
</feature>
<dbReference type="AlphaFoldDB" id="A0A6G5R6B0"/>
<evidence type="ECO:0000256" key="2">
    <source>
        <dbReference type="ARBA" id="ARBA00010790"/>
    </source>
</evidence>
<organism evidence="10 11">
    <name type="scientific">Streptomyces hawaiiensis</name>
    <dbReference type="NCBI Taxonomy" id="67305"/>
    <lineage>
        <taxon>Bacteria</taxon>
        <taxon>Bacillati</taxon>
        <taxon>Actinomycetota</taxon>
        <taxon>Actinomycetes</taxon>
        <taxon>Kitasatosporales</taxon>
        <taxon>Streptomycetaceae</taxon>
        <taxon>Streptomyces</taxon>
    </lineage>
</organism>
<dbReference type="InterPro" id="IPR051473">
    <property type="entry name" value="P2Ox-like"/>
</dbReference>
<feature type="domain" description="Glucose-methanol-choline oxidoreductase C-terminal" evidence="9">
    <location>
        <begin position="479"/>
        <end position="619"/>
    </location>
</feature>
<keyword evidence="4" id="KW-0274">FAD</keyword>
<dbReference type="EMBL" id="CP021978">
    <property type="protein sequence ID" value="QCD53618.1"/>
    <property type="molecule type" value="Genomic_DNA"/>
</dbReference>
<dbReference type="InterPro" id="IPR036188">
    <property type="entry name" value="FAD/NAD-bd_sf"/>
</dbReference>
<dbReference type="SUPFAM" id="SSF51905">
    <property type="entry name" value="FAD/NAD(P)-binding domain"/>
    <property type="match status" value="1"/>
</dbReference>
<sequence>MPLTTTTGARVHGRRYDAIVVGSGWAGSLVARHLGLQGWKVLVLEAGNGGTDTWAGFQDSLRTFYTAPLKVPNSAYRPNRAAPFPDVLDLRADDKGGFSSCGYFVQTGPMPYGTDYLRALGGAGMHWLGAIPRMHPEDFSTRAAFHYGRDWPLTAADLQQYFAEAERLLGAAGDGCEQHRLGVVAGPDYEYPMQPIPPSWQDEVFRQGLDGREVADRVAGHDYRLRVYGLPQARNSTPNPRYDQGRGYRPRGAAGLPNYGERCVGNASCVPICPVQAKSSPLRLQQDFTDSVHLATRCVVTRVLPGRGGLARGVEFREYGDPAAPVSEVYTAEADIVVLAAHAIENAVLMLASDMANSSGYVGCHLMDHPTLLSWGLTPRGRPVWPYRGPGHTSGLECFRFGPGRARRAPFRIEIGNWGWSWATGAPFSSAAQMLGLGGDSNGEIKTGGLFGPWLRHTLGDTLSRQVQLQIAVEQHANPANRVTINPSRYRDDLGNPRPVIHYDLDDHVRDGLYAARQVARSVFDLLDVEDHTRLGPHDGKTPLGHFRHSSDPGHQVEDLTYHGAGHGAGTHIMGTHPATSVVDRDQRTHDHPNLYAVGCGSMPSIGTSNPTITMAALALRSAERIDRQLAALHQAVTSPATQKHHPKEVTRCSPHKP</sequence>
<evidence type="ECO:0000256" key="4">
    <source>
        <dbReference type="ARBA" id="ARBA00022827"/>
    </source>
</evidence>
<dbReference type="Proteomes" id="UP000495940">
    <property type="component" value="Chromosome"/>
</dbReference>
<comment type="similarity">
    <text evidence="2">Belongs to the GMC oxidoreductase family.</text>
</comment>
<feature type="domain" description="Glucose-methanol-choline oxidoreductase N-terminal" evidence="7">
    <location>
        <begin position="264"/>
        <end position="370"/>
    </location>
</feature>
<proteinExistence type="inferred from homology"/>
<dbReference type="Pfam" id="PF00732">
    <property type="entry name" value="GMC_oxred_N"/>
    <property type="match status" value="1"/>
</dbReference>
<dbReference type="Pfam" id="PF01266">
    <property type="entry name" value="DAO"/>
    <property type="match status" value="1"/>
</dbReference>
<dbReference type="RefSeq" id="WP_175430310.1">
    <property type="nucleotide sequence ID" value="NZ_CP021978.1"/>
</dbReference>
<evidence type="ECO:0000256" key="3">
    <source>
        <dbReference type="ARBA" id="ARBA00022630"/>
    </source>
</evidence>
<dbReference type="Gene3D" id="3.50.50.60">
    <property type="entry name" value="FAD/NAD(P)-binding domain"/>
    <property type="match status" value="2"/>
</dbReference>
<dbReference type="Pfam" id="PF05199">
    <property type="entry name" value="GMC_oxred_C"/>
    <property type="match status" value="1"/>
</dbReference>
<dbReference type="PANTHER" id="PTHR42784:SF1">
    <property type="entry name" value="PYRANOSE 2-OXIDASE"/>
    <property type="match status" value="1"/>
</dbReference>
<dbReference type="GO" id="GO:0050660">
    <property type="term" value="F:flavin adenine dinucleotide binding"/>
    <property type="evidence" value="ECO:0007669"/>
    <property type="project" value="InterPro"/>
</dbReference>
<evidence type="ECO:0000259" key="8">
    <source>
        <dbReference type="Pfam" id="PF01266"/>
    </source>
</evidence>
<name>A0A6G5R6B0_9ACTN</name>
<reference evidence="10 11" key="1">
    <citation type="submission" date="2017-06" db="EMBL/GenBank/DDBJ databases">
        <title>Complete Genome Sequence of Streptomyces hawaiiensis NRRL 15010 and insights into acyldepsipeptides biosynthesis.</title>
        <authorList>
            <person name="Mariita R.M."/>
            <person name="Sello J.K."/>
        </authorList>
    </citation>
    <scope>NUCLEOTIDE SEQUENCE [LARGE SCALE GENOMIC DNA]</scope>
    <source>
        <strain evidence="10 11">ATCC 12236</strain>
    </source>
</reference>
<evidence type="ECO:0000313" key="10">
    <source>
        <dbReference type="EMBL" id="QCD53618.1"/>
    </source>
</evidence>
<dbReference type="InterPro" id="IPR006076">
    <property type="entry name" value="FAD-dep_OxRdtase"/>
</dbReference>
<evidence type="ECO:0000256" key="5">
    <source>
        <dbReference type="ARBA" id="ARBA00023002"/>
    </source>
</evidence>
<keyword evidence="3" id="KW-0285">Flavoprotein</keyword>
<gene>
    <name evidence="10" type="ORF">CEB94_00825</name>
</gene>
<dbReference type="KEGG" id="shaw:CEB94_00825"/>
<accession>A0A6G5R6B0</accession>
<evidence type="ECO:0000259" key="9">
    <source>
        <dbReference type="Pfam" id="PF05199"/>
    </source>
</evidence>
<evidence type="ECO:0000313" key="11">
    <source>
        <dbReference type="Proteomes" id="UP000495940"/>
    </source>
</evidence>
<protein>
    <submittedName>
        <fullName evidence="10">Uncharacterized protein</fullName>
    </submittedName>
</protein>
<dbReference type="PANTHER" id="PTHR42784">
    <property type="entry name" value="PYRANOSE 2-OXIDASE"/>
    <property type="match status" value="1"/>
</dbReference>
<evidence type="ECO:0000256" key="1">
    <source>
        <dbReference type="ARBA" id="ARBA00001974"/>
    </source>
</evidence>